<protein>
    <submittedName>
        <fullName evidence="1">Uncharacterized protein</fullName>
    </submittedName>
</protein>
<proteinExistence type="predicted"/>
<evidence type="ECO:0000313" key="1">
    <source>
        <dbReference type="EMBL" id="KAK3791268.1"/>
    </source>
</evidence>
<sequence length="92" mass="10806">MRYMLLWNTLIMKKVSRSTMVLSLNHAIHASMEYSYHEESEQVYHGFVSYITRGFPSIPDQSGSCPRREHLVTYELQRLRLAITLAIIFLVE</sequence>
<dbReference type="EMBL" id="JAWDGP010001479">
    <property type="protein sequence ID" value="KAK3791268.1"/>
    <property type="molecule type" value="Genomic_DNA"/>
</dbReference>
<reference evidence="1" key="1">
    <citation type="journal article" date="2023" name="G3 (Bethesda)">
        <title>A reference genome for the long-term kleptoplast-retaining sea slug Elysia crispata morphotype clarki.</title>
        <authorList>
            <person name="Eastman K.E."/>
            <person name="Pendleton A.L."/>
            <person name="Shaikh M.A."/>
            <person name="Suttiyut T."/>
            <person name="Ogas R."/>
            <person name="Tomko P."/>
            <person name="Gavelis G."/>
            <person name="Widhalm J.R."/>
            <person name="Wisecaver J.H."/>
        </authorList>
    </citation>
    <scope>NUCLEOTIDE SEQUENCE</scope>
    <source>
        <strain evidence="1">ECLA1</strain>
    </source>
</reference>
<keyword evidence="2" id="KW-1185">Reference proteome</keyword>
<gene>
    <name evidence="1" type="ORF">RRG08_066948</name>
</gene>
<organism evidence="1 2">
    <name type="scientific">Elysia crispata</name>
    <name type="common">lettuce slug</name>
    <dbReference type="NCBI Taxonomy" id="231223"/>
    <lineage>
        <taxon>Eukaryota</taxon>
        <taxon>Metazoa</taxon>
        <taxon>Spiralia</taxon>
        <taxon>Lophotrochozoa</taxon>
        <taxon>Mollusca</taxon>
        <taxon>Gastropoda</taxon>
        <taxon>Heterobranchia</taxon>
        <taxon>Euthyneura</taxon>
        <taxon>Panpulmonata</taxon>
        <taxon>Sacoglossa</taxon>
        <taxon>Placobranchoidea</taxon>
        <taxon>Plakobranchidae</taxon>
        <taxon>Elysia</taxon>
    </lineage>
</organism>
<dbReference type="AlphaFoldDB" id="A0AAE1AP32"/>
<evidence type="ECO:0000313" key="2">
    <source>
        <dbReference type="Proteomes" id="UP001283361"/>
    </source>
</evidence>
<dbReference type="Proteomes" id="UP001283361">
    <property type="component" value="Unassembled WGS sequence"/>
</dbReference>
<accession>A0AAE1AP32</accession>
<comment type="caution">
    <text evidence="1">The sequence shown here is derived from an EMBL/GenBank/DDBJ whole genome shotgun (WGS) entry which is preliminary data.</text>
</comment>
<name>A0AAE1AP32_9GAST</name>